<evidence type="ECO:0008006" key="3">
    <source>
        <dbReference type="Google" id="ProtNLM"/>
    </source>
</evidence>
<keyword evidence="2" id="KW-1185">Reference proteome</keyword>
<dbReference type="EMBL" id="JAGPXD010000001">
    <property type="protein sequence ID" value="KAH7375186.1"/>
    <property type="molecule type" value="Genomic_DNA"/>
</dbReference>
<protein>
    <recommendedName>
        <fullName evidence="3">Heterokaryon incompatibility domain-containing protein</fullName>
    </recommendedName>
</protein>
<comment type="caution">
    <text evidence="1">The sequence shown here is derived from an EMBL/GenBank/DDBJ whole genome shotgun (WGS) entry which is preliminary data.</text>
</comment>
<name>A0A8K0TSS2_9PEZI</name>
<organism evidence="1 2">
    <name type="scientific">Plectosphaerella cucumerina</name>
    <dbReference type="NCBI Taxonomy" id="40658"/>
    <lineage>
        <taxon>Eukaryota</taxon>
        <taxon>Fungi</taxon>
        <taxon>Dikarya</taxon>
        <taxon>Ascomycota</taxon>
        <taxon>Pezizomycotina</taxon>
        <taxon>Sordariomycetes</taxon>
        <taxon>Hypocreomycetidae</taxon>
        <taxon>Glomerellales</taxon>
        <taxon>Plectosphaerellaceae</taxon>
        <taxon>Plectosphaerella</taxon>
    </lineage>
</organism>
<proteinExistence type="predicted"/>
<gene>
    <name evidence="1" type="ORF">B0T11DRAFT_269856</name>
</gene>
<evidence type="ECO:0000313" key="1">
    <source>
        <dbReference type="EMBL" id="KAH7375186.1"/>
    </source>
</evidence>
<dbReference type="AlphaFoldDB" id="A0A8K0TSS2"/>
<reference evidence="1" key="1">
    <citation type="journal article" date="2021" name="Nat. Commun.">
        <title>Genetic determinants of endophytism in the Arabidopsis root mycobiome.</title>
        <authorList>
            <person name="Mesny F."/>
            <person name="Miyauchi S."/>
            <person name="Thiergart T."/>
            <person name="Pickel B."/>
            <person name="Atanasova L."/>
            <person name="Karlsson M."/>
            <person name="Huettel B."/>
            <person name="Barry K.W."/>
            <person name="Haridas S."/>
            <person name="Chen C."/>
            <person name="Bauer D."/>
            <person name="Andreopoulos W."/>
            <person name="Pangilinan J."/>
            <person name="LaButti K."/>
            <person name="Riley R."/>
            <person name="Lipzen A."/>
            <person name="Clum A."/>
            <person name="Drula E."/>
            <person name="Henrissat B."/>
            <person name="Kohler A."/>
            <person name="Grigoriev I.V."/>
            <person name="Martin F.M."/>
            <person name="Hacquard S."/>
        </authorList>
    </citation>
    <scope>NUCLEOTIDE SEQUENCE</scope>
    <source>
        <strain evidence="1">MPI-CAGE-AT-0016</strain>
    </source>
</reference>
<evidence type="ECO:0000313" key="2">
    <source>
        <dbReference type="Proteomes" id="UP000813385"/>
    </source>
</evidence>
<dbReference type="Proteomes" id="UP000813385">
    <property type="component" value="Unassembled WGS sequence"/>
</dbReference>
<sequence>MNDKRSFESADCLMIWNCKYHLSTEANDEHLPLRHQIMAAVAMDSETLWIESDPANLRCLRCDGLFIDRPLVRTFGVVPHGEDPNCHEYSRLVHVQHLQKDVLLFDRHLECLIESKAAYHAVSHAWDPRISEAQQRGHSPPEGSQDFGLFKKARQDALEHPIRLFQGAIADIGSGISKDTREPTIPEMWHDYISVPQWTPVLKDKILGIIHDIFTSAHSTIVYFYDVSPDSIRKLYHGPTSDDVLKGLMDVCNARWFSRVWTAMEFVRSTNVQMMLKDYSLCFEQAADPIFFQRLHEAWRQEADKFGGPIALERKLQLGSGKTLVPWNLGMLMSAKTRPLKKSFGLAFSLVSRRGCREERDFLYAMRGLLATSLGPPAETLGDDFQAEYYRLARSCVAAGDCSPLLITPAVPFVSDPRTMKGQTLSTGYNDVFTWAMGLQWSSPDFINDISVPQDEDPRTVNLRLEVMGMVSTVHRLNRCYSNERLQQFESFGECAHITSQCTGPDVERFVTTLRSRLYGATRDRVAREFEALNTKQEIRKLLEDRYGSPGASVWQGTGLHGAKWLADTLGMTEKRQGHAGGQSSLDFCSGHGGTMHGGGTRLNCLIGVTCLTCHHAEVFRVASFVELTELRHARAYRIPGLMYDLTHKNGVGLLEKNGRVVGRMVWATASCSCRETSMVKLQMPGLPPLRTYPN</sequence>
<accession>A0A8K0TSS2</accession>
<dbReference type="OrthoDB" id="4805701at2759"/>